<dbReference type="InterPro" id="IPR036188">
    <property type="entry name" value="FAD/NAD-bd_sf"/>
</dbReference>
<dbReference type="InterPro" id="IPR038732">
    <property type="entry name" value="HpyO/CreE_NAD-binding"/>
</dbReference>
<dbReference type="SUPFAM" id="SSF51905">
    <property type="entry name" value="FAD/NAD(P)-binding domain"/>
    <property type="match status" value="1"/>
</dbReference>
<reference evidence="2 3" key="1">
    <citation type="submission" date="2020-08" db="EMBL/GenBank/DDBJ databases">
        <title>Sequencing the genomes of 1000 actinobacteria strains.</title>
        <authorList>
            <person name="Klenk H.-P."/>
        </authorList>
    </citation>
    <scope>NUCLEOTIDE SEQUENCE [LARGE SCALE GENOMIC DNA]</scope>
    <source>
        <strain evidence="2 3">DSM 28796</strain>
    </source>
</reference>
<sequence length="665" mass="70990">MPAETPPETIDAELIDAEHFEGVIVGGGPRGVATVLRTVARLRAEDAAPLRLAILDAVAVGPGATWRTDQPAQYLNNTQADATTVHPDGSTRMSGPPAPGPDLVDWARRVRADGSHPAGDWVIEEVSELTGATFPSRRLQGAYFRDQLDAAIATGGVELTEVVGRVVDLERIDFESTDALTAVVLEDGRRLAAPTVVLAQGMVQARRSPEVQRLVEFAARHGLRYAEPGMPAERDYSGLPAGETVLVRGLGANFFDVIGQLVAEWGGTFEPVPGDARGRLRYVPSGREPVLVAGSRRGVPYRAKPDGGRSVRPFAPRWAVDEWFDALAERADVDFAEEVWPVLGREFARVYLEALTELEPSAVCGDWLAGLDAAETVEEVDEVLEAAIGEDAWAWTLEELHRPTHGEPVSAEDWARLVRRLVKDELGSMSDPWRHPRAAVNGAMGALRRKVWRLTARGAFSGQSLAREVLGWFDGDSLALASGPPADRARLVLALLEAGVIRLLGPGMTITADEDRGLLRASSPLTGEVVDARVLLETRMSKGRVTDTDDPLLRALLDSGRARIHTVDAVPTHSLETSLAERSEDARGGFNLVAADGSIDPSVVVLGIPAASTQPGSAIGATPGVPSPLLAGADVAARQIVARAQMSRNVSICAPSPFSRSARSS</sequence>
<feature type="domain" description="FAD-dependent urate hydroxylase HpyO/Asp monooxygenase CreE-like FAD/NAD(P)-binding" evidence="1">
    <location>
        <begin position="23"/>
        <end position="202"/>
    </location>
</feature>
<protein>
    <recommendedName>
        <fullName evidence="1">FAD-dependent urate hydroxylase HpyO/Asp monooxygenase CreE-like FAD/NAD(P)-binding domain-containing protein</fullName>
    </recommendedName>
</protein>
<proteinExistence type="predicted"/>
<dbReference type="AlphaFoldDB" id="A0A841AC98"/>
<dbReference type="InterPro" id="IPR052189">
    <property type="entry name" value="L-asp_N-monooxygenase_NS-form"/>
</dbReference>
<comment type="caution">
    <text evidence="2">The sequence shown here is derived from an EMBL/GenBank/DDBJ whole genome shotgun (WGS) entry which is preliminary data.</text>
</comment>
<evidence type="ECO:0000313" key="2">
    <source>
        <dbReference type="EMBL" id="MBB5831251.1"/>
    </source>
</evidence>
<dbReference type="Pfam" id="PF13454">
    <property type="entry name" value="NAD_binding_9"/>
    <property type="match status" value="1"/>
</dbReference>
<name>A0A841AC98_9MICO</name>
<keyword evidence="3" id="KW-1185">Reference proteome</keyword>
<dbReference type="PANTHER" id="PTHR40254:SF1">
    <property type="entry name" value="BLR0577 PROTEIN"/>
    <property type="match status" value="1"/>
</dbReference>
<evidence type="ECO:0000259" key="1">
    <source>
        <dbReference type="Pfam" id="PF13454"/>
    </source>
</evidence>
<dbReference type="Proteomes" id="UP000588158">
    <property type="component" value="Unassembled WGS sequence"/>
</dbReference>
<gene>
    <name evidence="2" type="ORF">HNR70_001064</name>
</gene>
<organism evidence="2 3">
    <name type="scientific">Brachybacterium aquaticum</name>
    <dbReference type="NCBI Taxonomy" id="1432564"/>
    <lineage>
        <taxon>Bacteria</taxon>
        <taxon>Bacillati</taxon>
        <taxon>Actinomycetota</taxon>
        <taxon>Actinomycetes</taxon>
        <taxon>Micrococcales</taxon>
        <taxon>Dermabacteraceae</taxon>
        <taxon>Brachybacterium</taxon>
    </lineage>
</organism>
<dbReference type="PANTHER" id="PTHR40254">
    <property type="entry name" value="BLR0577 PROTEIN"/>
    <property type="match status" value="1"/>
</dbReference>
<dbReference type="RefSeq" id="WP_184324752.1">
    <property type="nucleotide sequence ID" value="NZ_JACHLZ010000001.1"/>
</dbReference>
<dbReference type="EMBL" id="JACHLZ010000001">
    <property type="protein sequence ID" value="MBB5831251.1"/>
    <property type="molecule type" value="Genomic_DNA"/>
</dbReference>
<accession>A0A841AC98</accession>
<evidence type="ECO:0000313" key="3">
    <source>
        <dbReference type="Proteomes" id="UP000588158"/>
    </source>
</evidence>